<keyword evidence="3 5" id="KW-1133">Transmembrane helix</keyword>
<proteinExistence type="predicted"/>
<dbReference type="AlphaFoldDB" id="E1WYB1"/>
<dbReference type="SUPFAM" id="SSF50182">
    <property type="entry name" value="Sm-like ribonucleoproteins"/>
    <property type="match status" value="1"/>
</dbReference>
<dbReference type="InterPro" id="IPR045275">
    <property type="entry name" value="MscS_archaea/bacteria_type"/>
</dbReference>
<evidence type="ECO:0000256" key="2">
    <source>
        <dbReference type="ARBA" id="ARBA00022692"/>
    </source>
</evidence>
<feature type="transmembrane region" description="Helical" evidence="5">
    <location>
        <begin position="18"/>
        <end position="39"/>
    </location>
</feature>
<protein>
    <submittedName>
        <fullName evidence="7">Mechanosensitive ion channel protein</fullName>
    </submittedName>
</protein>
<dbReference type="Pfam" id="PF00924">
    <property type="entry name" value="MS_channel_2nd"/>
    <property type="match status" value="1"/>
</dbReference>
<dbReference type="InterPro" id="IPR010920">
    <property type="entry name" value="LSM_dom_sf"/>
</dbReference>
<evidence type="ECO:0000259" key="6">
    <source>
        <dbReference type="Pfam" id="PF00924"/>
    </source>
</evidence>
<dbReference type="RefSeq" id="WP_014243743.1">
    <property type="nucleotide sequence ID" value="NC_016620.1"/>
</dbReference>
<organism evidence="7 8">
    <name type="scientific">Halobacteriovorax marinus (strain ATCC BAA-682 / DSM 15412 / SJ)</name>
    <name type="common">Bacteriovorax marinus</name>
    <dbReference type="NCBI Taxonomy" id="862908"/>
    <lineage>
        <taxon>Bacteria</taxon>
        <taxon>Pseudomonadati</taxon>
        <taxon>Bdellovibrionota</taxon>
        <taxon>Bacteriovoracia</taxon>
        <taxon>Bacteriovoracales</taxon>
        <taxon>Halobacteriovoraceae</taxon>
        <taxon>Halobacteriovorax</taxon>
    </lineage>
</organism>
<dbReference type="Gene3D" id="2.30.30.60">
    <property type="match status" value="1"/>
</dbReference>
<sequence length="273" mass="30723">MDTNIGNLIFTFFKVDKIFLFIFLIVLIVVFIRVVNLWSEKFQEKLSGKRLLILQVTTVFSFATYLLGTLGAFYFVFRPSKELLLTVGGSAAVAFGFALKDLVGSVIAGFILLFDRPFQVGDRVSYGDSYGEIKSIGLRSVKLQTLNDDTVTIPNSKFLTDTVASGNSGALDMMIVTTFYVSIHEDLERVKKLLHEVVITSRFVFLEKPVTIIFEEVPLSNDFVVKVNVKAYVLDVKFEKLFLTDITIRGNKILKENHILRPGSTHINEVKTT</sequence>
<evidence type="ECO:0000256" key="5">
    <source>
        <dbReference type="SAM" id="Phobius"/>
    </source>
</evidence>
<feature type="transmembrane region" description="Helical" evidence="5">
    <location>
        <begin position="51"/>
        <end position="77"/>
    </location>
</feature>
<dbReference type="InterPro" id="IPR023408">
    <property type="entry name" value="MscS_beta-dom_sf"/>
</dbReference>
<keyword evidence="4 5" id="KW-0472">Membrane</keyword>
<feature type="transmembrane region" description="Helical" evidence="5">
    <location>
        <begin position="83"/>
        <end position="114"/>
    </location>
</feature>
<gene>
    <name evidence="7" type="ordered locus">BMS_1078</name>
</gene>
<dbReference type="OrthoDB" id="9799209at2"/>
<dbReference type="Gene3D" id="1.10.287.1260">
    <property type="match status" value="1"/>
</dbReference>
<reference evidence="8" key="1">
    <citation type="journal article" date="2013" name="ISME J.">
        <title>A small predatory core genome in the divergent marine Bacteriovorax marinus SJ and the terrestrial Bdellovibrio bacteriovorus.</title>
        <authorList>
            <person name="Crossman L.C."/>
            <person name="Chen H."/>
            <person name="Cerdeno-Tarraga A.M."/>
            <person name="Brooks K."/>
            <person name="Quail M.A."/>
            <person name="Pineiro S.A."/>
            <person name="Hobley L."/>
            <person name="Sockett R.E."/>
            <person name="Bentley S.D."/>
            <person name="Parkhill J."/>
            <person name="Williams H.N."/>
            <person name="Stine O.C."/>
        </authorList>
    </citation>
    <scope>NUCLEOTIDE SEQUENCE [LARGE SCALE GENOMIC DNA]</scope>
    <source>
        <strain evidence="8">ATCC BAA-682 / DSM 15412 / SJ</strain>
    </source>
</reference>
<evidence type="ECO:0000313" key="8">
    <source>
        <dbReference type="Proteomes" id="UP000008963"/>
    </source>
</evidence>
<evidence type="ECO:0000256" key="4">
    <source>
        <dbReference type="ARBA" id="ARBA00023136"/>
    </source>
</evidence>
<dbReference type="eggNOG" id="COG0668">
    <property type="taxonomic scope" value="Bacteria"/>
</dbReference>
<dbReference type="GO" id="GO:0008381">
    <property type="term" value="F:mechanosensitive monoatomic ion channel activity"/>
    <property type="evidence" value="ECO:0007669"/>
    <property type="project" value="InterPro"/>
</dbReference>
<accession>E1WYB1</accession>
<dbReference type="Proteomes" id="UP000008963">
    <property type="component" value="Chromosome"/>
</dbReference>
<evidence type="ECO:0000313" key="7">
    <source>
        <dbReference type="EMBL" id="CBW25959.1"/>
    </source>
</evidence>
<evidence type="ECO:0000256" key="1">
    <source>
        <dbReference type="ARBA" id="ARBA00004370"/>
    </source>
</evidence>
<keyword evidence="8" id="KW-1185">Reference proteome</keyword>
<keyword evidence="2 5" id="KW-0812">Transmembrane</keyword>
<comment type="subcellular location">
    <subcellularLocation>
        <location evidence="1">Membrane</location>
    </subcellularLocation>
</comment>
<dbReference type="GO" id="GO:0016020">
    <property type="term" value="C:membrane"/>
    <property type="evidence" value="ECO:0007669"/>
    <property type="project" value="UniProtKB-SubCell"/>
</dbReference>
<feature type="domain" description="Mechanosensitive ion channel MscS" evidence="6">
    <location>
        <begin position="101"/>
        <end position="163"/>
    </location>
</feature>
<dbReference type="PANTHER" id="PTHR30221:SF1">
    <property type="entry name" value="SMALL-CONDUCTANCE MECHANOSENSITIVE CHANNEL"/>
    <property type="match status" value="1"/>
</dbReference>
<dbReference type="EMBL" id="FQ312005">
    <property type="protein sequence ID" value="CBW25959.1"/>
    <property type="molecule type" value="Genomic_DNA"/>
</dbReference>
<dbReference type="PATRIC" id="fig|862908.3.peg.1026"/>
<evidence type="ECO:0000256" key="3">
    <source>
        <dbReference type="ARBA" id="ARBA00022989"/>
    </source>
</evidence>
<dbReference type="STRING" id="862908.BMS_1078"/>
<dbReference type="InterPro" id="IPR006685">
    <property type="entry name" value="MscS_channel_2nd"/>
</dbReference>
<dbReference type="KEGG" id="bmx:BMS_1078"/>
<name>E1WYB1_HALMS</name>
<dbReference type="PANTHER" id="PTHR30221">
    <property type="entry name" value="SMALL-CONDUCTANCE MECHANOSENSITIVE CHANNEL"/>
    <property type="match status" value="1"/>
</dbReference>
<dbReference type="HOGENOM" id="CLU_062814_0_0_7"/>